<sequence length="191" mass="21847">MSQQKQPYSNATDISTYCVISNEEVRRVHCHQFPNLKATTGKLADFLPNVCYFCIVAIKKMEESEDFKQICAERLKLKSIFGVKFDEESDDFIAGAPWEPRSVFVPVHPLYPKTALPWSDQNKVISSECVVINDKEVFVVHRPNHKGLIGFIIPGDFMYVDGRVLGCEVYSDFFNLFKLGLFKSYFKSNLA</sequence>
<dbReference type="AlphaFoldDB" id="A0A914MJ06"/>
<name>A0A914MJ06_MELIC</name>
<reference evidence="2" key="1">
    <citation type="submission" date="2022-11" db="UniProtKB">
        <authorList>
            <consortium name="WormBaseParasite"/>
        </authorList>
    </citation>
    <scope>IDENTIFICATION</scope>
</reference>
<evidence type="ECO:0000313" key="2">
    <source>
        <dbReference type="WBParaSite" id="Minc3s01832g26609"/>
    </source>
</evidence>
<protein>
    <submittedName>
        <fullName evidence="2">Uncharacterized protein</fullName>
    </submittedName>
</protein>
<dbReference type="Proteomes" id="UP000887563">
    <property type="component" value="Unplaced"/>
</dbReference>
<evidence type="ECO:0000313" key="1">
    <source>
        <dbReference type="Proteomes" id="UP000887563"/>
    </source>
</evidence>
<dbReference type="WBParaSite" id="Minc3s01832g26609">
    <property type="protein sequence ID" value="Minc3s01832g26609"/>
    <property type="gene ID" value="Minc3s01832g26609"/>
</dbReference>
<proteinExistence type="predicted"/>
<organism evidence="1 2">
    <name type="scientific">Meloidogyne incognita</name>
    <name type="common">Southern root-knot nematode worm</name>
    <name type="synonym">Oxyuris incognita</name>
    <dbReference type="NCBI Taxonomy" id="6306"/>
    <lineage>
        <taxon>Eukaryota</taxon>
        <taxon>Metazoa</taxon>
        <taxon>Ecdysozoa</taxon>
        <taxon>Nematoda</taxon>
        <taxon>Chromadorea</taxon>
        <taxon>Rhabditida</taxon>
        <taxon>Tylenchina</taxon>
        <taxon>Tylenchomorpha</taxon>
        <taxon>Tylenchoidea</taxon>
        <taxon>Meloidogynidae</taxon>
        <taxon>Meloidogyninae</taxon>
        <taxon>Meloidogyne</taxon>
        <taxon>Meloidogyne incognita group</taxon>
    </lineage>
</organism>
<keyword evidence="1" id="KW-1185">Reference proteome</keyword>
<accession>A0A914MJ06</accession>